<evidence type="ECO:0000313" key="2">
    <source>
        <dbReference type="EMBL" id="GES85994.1"/>
    </source>
</evidence>
<dbReference type="Gene3D" id="1.20.120.20">
    <property type="entry name" value="Apolipoprotein"/>
    <property type="match status" value="1"/>
</dbReference>
<comment type="caution">
    <text evidence="2">The sequence shown here is derived from an EMBL/GenBank/DDBJ whole genome shotgun (WGS) entry which is preliminary data.</text>
</comment>
<sequence>MLQLQTPSGLDEQVVPTFSAEFFEYTLSRPSGSKTITFNQNLFFQSSIPFKQLKQNSKLQSTLINNRKKLKLKETDNFFKNGNIIITRYYSQGDKQAQLLNLVVLSERKQHEKFQAVIYNIPEDITDASLFPNGCFNTNNQKNDQHKAPKSDHSIKKINQSRKVQSSKSDAGERMHTGRNDREIILRLNIKSTAEASSESTKSSTNVSSIIGTLGPAAKIDNVEVNNVESKFEAKIDNVESKLKEKIDNVESKFEAKIDNVESKLEAKIDSVESKVAAEINKVDNVDYDKIT</sequence>
<evidence type="ECO:0000256" key="1">
    <source>
        <dbReference type="SAM" id="MobiDB-lite"/>
    </source>
</evidence>
<feature type="compositionally biased region" description="Polar residues" evidence="1">
    <location>
        <begin position="157"/>
        <end position="169"/>
    </location>
</feature>
<proteinExistence type="predicted"/>
<feature type="compositionally biased region" description="Basic and acidic residues" evidence="1">
    <location>
        <begin position="143"/>
        <end position="155"/>
    </location>
</feature>
<name>A0A8H3LII7_9GLOM</name>
<gene>
    <name evidence="2" type="ORF">RCL2_001307100</name>
</gene>
<protein>
    <submittedName>
        <fullName evidence="2">Apolipoprotein A1/A4/E</fullName>
    </submittedName>
</protein>
<dbReference type="Proteomes" id="UP000615446">
    <property type="component" value="Unassembled WGS sequence"/>
</dbReference>
<reference evidence="2" key="1">
    <citation type="submission" date="2019-10" db="EMBL/GenBank/DDBJ databases">
        <title>Conservation and host-specific expression of non-tandemly repeated heterogenous ribosome RNA gene in arbuscular mycorrhizal fungi.</title>
        <authorList>
            <person name="Maeda T."/>
            <person name="Kobayashi Y."/>
            <person name="Nakagawa T."/>
            <person name="Ezawa T."/>
            <person name="Yamaguchi K."/>
            <person name="Bino T."/>
            <person name="Nishimoto Y."/>
            <person name="Shigenobu S."/>
            <person name="Kawaguchi M."/>
        </authorList>
    </citation>
    <scope>NUCLEOTIDE SEQUENCE</scope>
    <source>
        <strain evidence="2">HR1</strain>
    </source>
</reference>
<dbReference type="EMBL" id="BLAL01000160">
    <property type="protein sequence ID" value="GES85994.1"/>
    <property type="molecule type" value="Genomic_DNA"/>
</dbReference>
<accession>A0A8H3LII7</accession>
<organism evidence="2 3">
    <name type="scientific">Rhizophagus clarus</name>
    <dbReference type="NCBI Taxonomy" id="94130"/>
    <lineage>
        <taxon>Eukaryota</taxon>
        <taxon>Fungi</taxon>
        <taxon>Fungi incertae sedis</taxon>
        <taxon>Mucoromycota</taxon>
        <taxon>Glomeromycotina</taxon>
        <taxon>Glomeromycetes</taxon>
        <taxon>Glomerales</taxon>
        <taxon>Glomeraceae</taxon>
        <taxon>Rhizophagus</taxon>
    </lineage>
</organism>
<feature type="region of interest" description="Disordered" evidence="1">
    <location>
        <begin position="136"/>
        <end position="178"/>
    </location>
</feature>
<dbReference type="AlphaFoldDB" id="A0A8H3LII7"/>
<evidence type="ECO:0000313" key="3">
    <source>
        <dbReference type="Proteomes" id="UP000615446"/>
    </source>
</evidence>
<keyword evidence="2" id="KW-0449">Lipoprotein</keyword>